<dbReference type="Pfam" id="PF13966">
    <property type="entry name" value="zf-RVT"/>
    <property type="match status" value="1"/>
</dbReference>
<dbReference type="Pfam" id="PF13456">
    <property type="entry name" value="RVT_3"/>
    <property type="match status" value="1"/>
</dbReference>
<dbReference type="GO" id="GO:0003676">
    <property type="term" value="F:nucleic acid binding"/>
    <property type="evidence" value="ECO:0007669"/>
    <property type="project" value="InterPro"/>
</dbReference>
<dbReference type="InterPro" id="IPR044730">
    <property type="entry name" value="RNase_H-like_dom_plant"/>
</dbReference>
<proteinExistence type="predicted"/>
<dbReference type="AlphaFoldDB" id="A0AAN9I760"/>
<dbReference type="PANTHER" id="PTHR47723:SF19">
    <property type="entry name" value="POLYNUCLEOTIDYL TRANSFERASE, RIBONUCLEASE H-LIKE SUPERFAMILY PROTEIN"/>
    <property type="match status" value="1"/>
</dbReference>
<dbReference type="InterPro" id="IPR002156">
    <property type="entry name" value="RNaseH_domain"/>
</dbReference>
<sequence length="416" mass="47297">MVHQSDKLWVRMIRAKYCPLALGDFLFGENKNGSFLSNSICKARDSLKDGFVFRVGNGASSIWYDSWLHVGPLWKMVPFIQIHDTDLRIRDLVAGQQWSLDDIRTDIPQQAKDCILHGRVPKLNASLHDVWVWDINPVGIYTVRSGYDWLKERSEASPINPPHANWSWIWKLKIPENIKLLVWLIAHDSVLTNGLRARRGLTTNGTCSRCCREEETVMHCFRDCGEARNIWHLSGLWSCCSDFASITDPVLWIRMGNSQNSALFFASLWWIWRAKNAMCIDHLKIPIPTVMNSINNLYSLIKNELNPVPAASSPQRWVKWENPPAGFIAVNVDGSCFDNPGPAGFGGLLRDDLGKWLLGFSGHIGISYNLHAEIEAIRNRLEVAWNYGARRVICYSDSLEALRLVGKDPGVYHRMA</sequence>
<accession>A0AAN9I760</accession>
<evidence type="ECO:0000313" key="3">
    <source>
        <dbReference type="Proteomes" id="UP001372338"/>
    </source>
</evidence>
<dbReference type="EMBL" id="JAYWIO010000004">
    <property type="protein sequence ID" value="KAK7268687.1"/>
    <property type="molecule type" value="Genomic_DNA"/>
</dbReference>
<dbReference type="InterPro" id="IPR053151">
    <property type="entry name" value="RNase_H-like"/>
</dbReference>
<feature type="domain" description="RNase H type-1" evidence="1">
    <location>
        <begin position="324"/>
        <end position="416"/>
    </location>
</feature>
<dbReference type="CDD" id="cd06222">
    <property type="entry name" value="RNase_H_like"/>
    <property type="match status" value="1"/>
</dbReference>
<evidence type="ECO:0000313" key="2">
    <source>
        <dbReference type="EMBL" id="KAK7268687.1"/>
    </source>
</evidence>
<gene>
    <name evidence="2" type="ORF">RIF29_21393</name>
</gene>
<protein>
    <recommendedName>
        <fullName evidence="1">RNase H type-1 domain-containing protein</fullName>
    </recommendedName>
</protein>
<dbReference type="PROSITE" id="PS50879">
    <property type="entry name" value="RNASE_H_1"/>
    <property type="match status" value="1"/>
</dbReference>
<name>A0AAN9I760_CROPI</name>
<dbReference type="SUPFAM" id="SSF53098">
    <property type="entry name" value="Ribonuclease H-like"/>
    <property type="match status" value="1"/>
</dbReference>
<reference evidence="2 3" key="1">
    <citation type="submission" date="2024-01" db="EMBL/GenBank/DDBJ databases">
        <title>The genomes of 5 underutilized Papilionoideae crops provide insights into root nodulation and disease resistanc.</title>
        <authorList>
            <person name="Yuan L."/>
        </authorList>
    </citation>
    <scope>NUCLEOTIDE SEQUENCE [LARGE SCALE GENOMIC DNA]</scope>
    <source>
        <strain evidence="2">ZHUSHIDOU_FW_LH</strain>
        <tissue evidence="2">Leaf</tissue>
    </source>
</reference>
<evidence type="ECO:0000259" key="1">
    <source>
        <dbReference type="PROSITE" id="PS50879"/>
    </source>
</evidence>
<dbReference type="Gene3D" id="3.30.420.10">
    <property type="entry name" value="Ribonuclease H-like superfamily/Ribonuclease H"/>
    <property type="match status" value="1"/>
</dbReference>
<dbReference type="InterPro" id="IPR036397">
    <property type="entry name" value="RNaseH_sf"/>
</dbReference>
<dbReference type="InterPro" id="IPR012337">
    <property type="entry name" value="RNaseH-like_sf"/>
</dbReference>
<dbReference type="PANTHER" id="PTHR47723">
    <property type="entry name" value="OS05G0353850 PROTEIN"/>
    <property type="match status" value="1"/>
</dbReference>
<dbReference type="InterPro" id="IPR026960">
    <property type="entry name" value="RVT-Znf"/>
</dbReference>
<dbReference type="GO" id="GO:0004523">
    <property type="term" value="F:RNA-DNA hybrid ribonuclease activity"/>
    <property type="evidence" value="ECO:0007669"/>
    <property type="project" value="InterPro"/>
</dbReference>
<dbReference type="Proteomes" id="UP001372338">
    <property type="component" value="Unassembled WGS sequence"/>
</dbReference>
<organism evidence="2 3">
    <name type="scientific">Crotalaria pallida</name>
    <name type="common">Smooth rattlebox</name>
    <name type="synonym">Crotalaria striata</name>
    <dbReference type="NCBI Taxonomy" id="3830"/>
    <lineage>
        <taxon>Eukaryota</taxon>
        <taxon>Viridiplantae</taxon>
        <taxon>Streptophyta</taxon>
        <taxon>Embryophyta</taxon>
        <taxon>Tracheophyta</taxon>
        <taxon>Spermatophyta</taxon>
        <taxon>Magnoliopsida</taxon>
        <taxon>eudicotyledons</taxon>
        <taxon>Gunneridae</taxon>
        <taxon>Pentapetalae</taxon>
        <taxon>rosids</taxon>
        <taxon>fabids</taxon>
        <taxon>Fabales</taxon>
        <taxon>Fabaceae</taxon>
        <taxon>Papilionoideae</taxon>
        <taxon>50 kb inversion clade</taxon>
        <taxon>genistoids sensu lato</taxon>
        <taxon>core genistoids</taxon>
        <taxon>Crotalarieae</taxon>
        <taxon>Crotalaria</taxon>
    </lineage>
</organism>
<keyword evidence="3" id="KW-1185">Reference proteome</keyword>
<comment type="caution">
    <text evidence="2">The sequence shown here is derived from an EMBL/GenBank/DDBJ whole genome shotgun (WGS) entry which is preliminary data.</text>
</comment>